<dbReference type="InterPro" id="IPR007607">
    <property type="entry name" value="BacA/B"/>
</dbReference>
<dbReference type="PANTHER" id="PTHR35024:SF4">
    <property type="entry name" value="POLYMER-FORMING CYTOSKELETAL PROTEIN"/>
    <property type="match status" value="1"/>
</dbReference>
<dbReference type="Proteomes" id="UP001084197">
    <property type="component" value="Unassembled WGS sequence"/>
</dbReference>
<dbReference type="EMBL" id="JAPRAT010000034">
    <property type="protein sequence ID" value="MCZ0704341.1"/>
    <property type="molecule type" value="Genomic_DNA"/>
</dbReference>
<evidence type="ECO:0000256" key="1">
    <source>
        <dbReference type="ARBA" id="ARBA00044755"/>
    </source>
</evidence>
<dbReference type="PANTHER" id="PTHR35024">
    <property type="entry name" value="HYPOTHETICAL CYTOSOLIC PROTEIN"/>
    <property type="match status" value="1"/>
</dbReference>
<comment type="caution">
    <text evidence="3">The sequence shown here is derived from an EMBL/GenBank/DDBJ whole genome shotgun (WGS) entry which is preliminary data.</text>
</comment>
<accession>A0A9J6RG00</accession>
<feature type="region of interest" description="Disordered" evidence="2">
    <location>
        <begin position="113"/>
        <end position="134"/>
    </location>
</feature>
<evidence type="ECO:0000313" key="3">
    <source>
        <dbReference type="EMBL" id="MCZ0704341.1"/>
    </source>
</evidence>
<proteinExistence type="inferred from homology"/>
<dbReference type="RefSeq" id="WP_268781111.1">
    <property type="nucleotide sequence ID" value="NZ_JAPRAT010000034.1"/>
</dbReference>
<gene>
    <name evidence="3" type="ORF">OWO01_14120</name>
</gene>
<organism evidence="3 4">
    <name type="scientific">Natronobacillus azotifigens</name>
    <dbReference type="NCBI Taxonomy" id="472978"/>
    <lineage>
        <taxon>Bacteria</taxon>
        <taxon>Bacillati</taxon>
        <taxon>Bacillota</taxon>
        <taxon>Bacilli</taxon>
        <taxon>Bacillales</taxon>
        <taxon>Bacillaceae</taxon>
        <taxon>Natronobacillus</taxon>
    </lineage>
</organism>
<protein>
    <submittedName>
        <fullName evidence="3">Polymer-forming cytoskeletal protein</fullName>
    </submittedName>
</protein>
<dbReference type="Pfam" id="PF04519">
    <property type="entry name" value="Bactofilin"/>
    <property type="match status" value="1"/>
</dbReference>
<evidence type="ECO:0000256" key="2">
    <source>
        <dbReference type="SAM" id="MobiDB-lite"/>
    </source>
</evidence>
<dbReference type="AlphaFoldDB" id="A0A9J6RG00"/>
<comment type="similarity">
    <text evidence="1">Belongs to the bactofilin family.</text>
</comment>
<evidence type="ECO:0000313" key="4">
    <source>
        <dbReference type="Proteomes" id="UP001084197"/>
    </source>
</evidence>
<keyword evidence="4" id="KW-1185">Reference proteome</keyword>
<reference evidence="3" key="1">
    <citation type="submission" date="2022-11" db="EMBL/GenBank/DDBJ databases">
        <title>WGS of Natronobacillus azotifigens 24KS-1, an anaerobic diazotrophic haloalkaliphile from soda-rich habitats.</title>
        <authorList>
            <person name="Sorokin D.Y."/>
            <person name="Merkel A.Y."/>
        </authorList>
    </citation>
    <scope>NUCLEOTIDE SEQUENCE</scope>
    <source>
        <strain evidence="3">24KS-1</strain>
    </source>
</reference>
<sequence length="134" mass="14413">MKKSTKMEKTIDTIIGEETIIEGKIKLPTSLRVDGKVYGEIDCTGDVYIGKSGFVEPALKAKNVIIAGEVKGDVHTTEKIHIQPSGALSGSAKSNGIIVDEGGIFNGTSVVEQKQQKSTLKKKQNMPEPTKVEQ</sequence>
<name>A0A9J6RG00_9BACI</name>